<comment type="caution">
    <text evidence="3">The sequence shown here is derived from an EMBL/GenBank/DDBJ whole genome shotgun (WGS) entry which is preliminary data.</text>
</comment>
<keyword evidence="4" id="KW-1185">Reference proteome</keyword>
<feature type="domain" description="Beta-lactamase-related" evidence="2">
    <location>
        <begin position="298"/>
        <end position="388"/>
    </location>
</feature>
<dbReference type="Pfam" id="PF00144">
    <property type="entry name" value="Beta-lactamase"/>
    <property type="match status" value="2"/>
</dbReference>
<organism evidence="3 4">
    <name type="scientific">Qipengyuania qiaonensis</name>
    <dbReference type="NCBI Taxonomy" id="2867240"/>
    <lineage>
        <taxon>Bacteria</taxon>
        <taxon>Pseudomonadati</taxon>
        <taxon>Pseudomonadota</taxon>
        <taxon>Alphaproteobacteria</taxon>
        <taxon>Sphingomonadales</taxon>
        <taxon>Erythrobacteraceae</taxon>
        <taxon>Qipengyuania</taxon>
    </lineage>
</organism>
<dbReference type="InterPro" id="IPR012338">
    <property type="entry name" value="Beta-lactam/transpept-like"/>
</dbReference>
<evidence type="ECO:0000313" key="4">
    <source>
        <dbReference type="Proteomes" id="UP000755104"/>
    </source>
</evidence>
<gene>
    <name evidence="3" type="ORF">K3174_01120</name>
</gene>
<sequence length="402" mass="42560">MRGFWISAAAVALTGCATNYGAAETAPVVAASPAVTQSMPEQMASMDPNDSILFWSDERRSAAFRDMEKLFPGLEVAPASAPRALPSSPETLPVSLQSSIRSYMTQSHAAGLMVLKNGKVVFEDYGLDLKLTDRWTSFSVAKSFTSTLLGAAIQDGTIESVDTPVTDIIPALAGTAYEGVTVGQIATMTSGVAWNEDYTDPDSDVAKMLAIAPVAGESQAVTYARTLKREAPAGEKWVYKTLETNLLGLIVEQATGKSLATYAAEKIVEPAGFEGGLFWMQDLTGGNIGGCCLSLRLADYARMGQFALEGGEGVVPMGWFTTAGSALVDFAPQAPGFGYGYQWWTYPGGNYGAQGIFGQAITIVPEEDLVVAVVSNWKTATSRSDRDGFRTLVGEIAEALGD</sequence>
<dbReference type="InterPro" id="IPR050789">
    <property type="entry name" value="Diverse_Enzym_Activities"/>
</dbReference>
<feature type="domain" description="Beta-lactamase-related" evidence="2">
    <location>
        <begin position="99"/>
        <end position="273"/>
    </location>
</feature>
<dbReference type="PANTHER" id="PTHR43283:SF14">
    <property type="entry name" value="BLL8153 PROTEIN"/>
    <property type="match status" value="1"/>
</dbReference>
<protein>
    <submittedName>
        <fullName evidence="3">Beta-lactamase family protein</fullName>
    </submittedName>
</protein>
<dbReference type="PANTHER" id="PTHR43283">
    <property type="entry name" value="BETA-LACTAMASE-RELATED"/>
    <property type="match status" value="1"/>
</dbReference>
<name>A0ABS7J1C1_9SPHN</name>
<dbReference type="PROSITE" id="PS51257">
    <property type="entry name" value="PROKAR_LIPOPROTEIN"/>
    <property type="match status" value="1"/>
</dbReference>
<dbReference type="Proteomes" id="UP000755104">
    <property type="component" value="Unassembled WGS sequence"/>
</dbReference>
<keyword evidence="1" id="KW-0732">Signal</keyword>
<dbReference type="SUPFAM" id="SSF56601">
    <property type="entry name" value="beta-lactamase/transpeptidase-like"/>
    <property type="match status" value="1"/>
</dbReference>
<evidence type="ECO:0000259" key="2">
    <source>
        <dbReference type="Pfam" id="PF00144"/>
    </source>
</evidence>
<dbReference type="RefSeq" id="WP_221554993.1">
    <property type="nucleotide sequence ID" value="NZ_JAIGNO010000001.1"/>
</dbReference>
<proteinExistence type="predicted"/>
<feature type="signal peptide" evidence="1">
    <location>
        <begin position="1"/>
        <end position="22"/>
    </location>
</feature>
<dbReference type="EMBL" id="JAIGNO010000001">
    <property type="protein sequence ID" value="MBX7481115.1"/>
    <property type="molecule type" value="Genomic_DNA"/>
</dbReference>
<feature type="chain" id="PRO_5045876306" evidence="1">
    <location>
        <begin position="23"/>
        <end position="402"/>
    </location>
</feature>
<evidence type="ECO:0000313" key="3">
    <source>
        <dbReference type="EMBL" id="MBX7481115.1"/>
    </source>
</evidence>
<dbReference type="InterPro" id="IPR001466">
    <property type="entry name" value="Beta-lactam-related"/>
</dbReference>
<dbReference type="Gene3D" id="3.40.710.10">
    <property type="entry name" value="DD-peptidase/beta-lactamase superfamily"/>
    <property type="match status" value="1"/>
</dbReference>
<evidence type="ECO:0000256" key="1">
    <source>
        <dbReference type="SAM" id="SignalP"/>
    </source>
</evidence>
<accession>A0ABS7J1C1</accession>
<reference evidence="3 4" key="1">
    <citation type="submission" date="2021-08" db="EMBL/GenBank/DDBJ databases">
        <title>Comparative Genomics Analysis of the Genus Qipengyuania Reveals Extensive Genetic Diversity and Metabolic Versatility, Including the Description of Fifteen Novel Species.</title>
        <authorList>
            <person name="Liu Y."/>
        </authorList>
    </citation>
    <scope>NUCLEOTIDE SEQUENCE [LARGE SCALE GENOMIC DNA]</scope>
    <source>
        <strain evidence="3 4">6D47A</strain>
    </source>
</reference>